<dbReference type="AlphaFoldDB" id="A0A420PV82"/>
<sequence length="49" mass="5106">MSALTLVCITVAITAKAGVHLFTFHFNTSSPVATAFGAESFGITSQFVL</sequence>
<proteinExistence type="predicted"/>
<accession>A0A420PV82</accession>
<dbReference type="EMBL" id="MRCY01000120">
    <property type="protein sequence ID" value="RKK96451.1"/>
    <property type="molecule type" value="Genomic_DNA"/>
</dbReference>
<evidence type="ECO:0000313" key="2">
    <source>
        <dbReference type="EMBL" id="RKK96451.1"/>
    </source>
</evidence>
<dbReference type="EMBL" id="MRCX01000183">
    <property type="protein sequence ID" value="RKK68521.1"/>
    <property type="molecule type" value="Genomic_DNA"/>
</dbReference>
<dbReference type="Proteomes" id="UP000285084">
    <property type="component" value="Unassembled WGS sequence"/>
</dbReference>
<protein>
    <submittedName>
        <fullName evidence="2">Uncharacterized protein</fullName>
    </submittedName>
</protein>
<dbReference type="Proteomes" id="UP000285860">
    <property type="component" value="Unassembled WGS sequence"/>
</dbReference>
<reference evidence="3 4" key="1">
    <citation type="journal article" date="2018" name="Sci. Rep.">
        <title>Characterisation of pathogen-specific regions and novel effector candidates in Fusarium oxysporum f. sp. cepae.</title>
        <authorList>
            <person name="Armitage A.D."/>
            <person name="Taylor A."/>
            <person name="Sobczyk M.K."/>
            <person name="Baxter L."/>
            <person name="Greenfield B.P."/>
            <person name="Bates H.J."/>
            <person name="Wilson F."/>
            <person name="Jackson A.C."/>
            <person name="Ott S."/>
            <person name="Harrison R.J."/>
            <person name="Clarkson J.P."/>
        </authorList>
    </citation>
    <scope>NUCLEOTIDE SEQUENCE [LARGE SCALE GENOMIC DNA]</scope>
    <source>
        <strain evidence="1 3">Fo_A13</strain>
        <strain evidence="2 4">Fo_A28</strain>
    </source>
</reference>
<comment type="caution">
    <text evidence="2">The sequence shown here is derived from an EMBL/GenBank/DDBJ whole genome shotgun (WGS) entry which is preliminary data.</text>
</comment>
<organism evidence="2 4">
    <name type="scientific">Fusarium oxysporum</name>
    <name type="common">Fusarium vascular wilt</name>
    <dbReference type="NCBI Taxonomy" id="5507"/>
    <lineage>
        <taxon>Eukaryota</taxon>
        <taxon>Fungi</taxon>
        <taxon>Dikarya</taxon>
        <taxon>Ascomycota</taxon>
        <taxon>Pezizomycotina</taxon>
        <taxon>Sordariomycetes</taxon>
        <taxon>Hypocreomycetidae</taxon>
        <taxon>Hypocreales</taxon>
        <taxon>Nectriaceae</taxon>
        <taxon>Fusarium</taxon>
        <taxon>Fusarium oxysporum species complex</taxon>
    </lineage>
</organism>
<evidence type="ECO:0000313" key="3">
    <source>
        <dbReference type="Proteomes" id="UP000285084"/>
    </source>
</evidence>
<name>A0A420PV82_FUSOX</name>
<gene>
    <name evidence="2" type="ORF">BFJ68_g14378</name>
    <name evidence="1" type="ORF">BFJ69_g13516</name>
</gene>
<evidence type="ECO:0000313" key="4">
    <source>
        <dbReference type="Proteomes" id="UP000285860"/>
    </source>
</evidence>
<evidence type="ECO:0000313" key="1">
    <source>
        <dbReference type="EMBL" id="RKK68521.1"/>
    </source>
</evidence>